<dbReference type="NCBIfam" id="TIGR01603">
    <property type="entry name" value="maj_tail_phi13"/>
    <property type="match status" value="1"/>
</dbReference>
<gene>
    <name evidence="1" type="ORF">GCM10007096_24580</name>
</gene>
<reference evidence="1" key="2">
    <citation type="submission" date="2020-09" db="EMBL/GenBank/DDBJ databases">
        <authorList>
            <person name="Sun Q."/>
            <person name="Zhou Y."/>
        </authorList>
    </citation>
    <scope>NUCLEOTIDE SEQUENCE</scope>
    <source>
        <strain evidence="1">CGMCC 1.12777</strain>
    </source>
</reference>
<proteinExistence type="predicted"/>
<dbReference type="Proteomes" id="UP000656813">
    <property type="component" value="Unassembled WGS sequence"/>
</dbReference>
<dbReference type="RefSeq" id="WP_188497665.1">
    <property type="nucleotide sequence ID" value="NZ_BMFV01000018.1"/>
</dbReference>
<protein>
    <submittedName>
        <fullName evidence="1">Tail protein</fullName>
    </submittedName>
</protein>
<evidence type="ECO:0000313" key="2">
    <source>
        <dbReference type="Proteomes" id="UP000656813"/>
    </source>
</evidence>
<dbReference type="EMBL" id="BMFV01000018">
    <property type="protein sequence ID" value="GGH83548.1"/>
    <property type="molecule type" value="Genomic_DNA"/>
</dbReference>
<evidence type="ECO:0000313" key="1">
    <source>
        <dbReference type="EMBL" id="GGH83548.1"/>
    </source>
</evidence>
<accession>A0A8J2ZWF1</accession>
<name>A0A8J2ZWF1_9BACL</name>
<reference evidence="1" key="1">
    <citation type="journal article" date="2014" name="Int. J. Syst. Evol. Microbiol.">
        <title>Complete genome sequence of Corynebacterium casei LMG S-19264T (=DSM 44701T), isolated from a smear-ripened cheese.</title>
        <authorList>
            <consortium name="US DOE Joint Genome Institute (JGI-PGF)"/>
            <person name="Walter F."/>
            <person name="Albersmeier A."/>
            <person name="Kalinowski J."/>
            <person name="Ruckert C."/>
        </authorList>
    </citation>
    <scope>NUCLEOTIDE SEQUENCE</scope>
    <source>
        <strain evidence="1">CGMCC 1.12777</strain>
    </source>
</reference>
<dbReference type="AlphaFoldDB" id="A0A8J2ZWF1"/>
<sequence length="195" mass="20541">MATVGFKSAKIAVLDENEKTSADNIFTADEKTAGAIEAAITGLAPTQNVVYASNVPYYVSSKGTGDIKIALTVADLEALPEGALDKILGREKNEDGITTIGANTEAPYCAVGLYTDDKNGKALFIGLLKVKFTFDGDDIKSTDNNGSTLSSDVLNGSGVSRASDGLSWAKAREADDVTQDQFEDFIFPIDETPDA</sequence>
<keyword evidence="2" id="KW-1185">Reference proteome</keyword>
<organism evidence="1 2">
    <name type="scientific">Pullulanibacillus pueri</name>
    <dbReference type="NCBI Taxonomy" id="1437324"/>
    <lineage>
        <taxon>Bacteria</taxon>
        <taxon>Bacillati</taxon>
        <taxon>Bacillota</taxon>
        <taxon>Bacilli</taxon>
        <taxon>Bacillales</taxon>
        <taxon>Sporolactobacillaceae</taxon>
        <taxon>Pullulanibacillus</taxon>
    </lineage>
</organism>
<dbReference type="InterPro" id="IPR006724">
    <property type="entry name" value="Phage_TTP"/>
</dbReference>
<dbReference type="InterPro" id="IPR006490">
    <property type="entry name" value="Maj_tail_phi13"/>
</dbReference>
<comment type="caution">
    <text evidence="1">The sequence shown here is derived from an EMBL/GenBank/DDBJ whole genome shotgun (WGS) entry which is preliminary data.</text>
</comment>
<dbReference type="Pfam" id="PF04630">
    <property type="entry name" value="Phage_TTP_1"/>
    <property type="match status" value="1"/>
</dbReference>